<protein>
    <recommendedName>
        <fullName evidence="3">histidine kinase</fullName>
        <ecNumber evidence="3">2.7.13.3</ecNumber>
    </recommendedName>
</protein>
<dbReference type="Gene3D" id="6.10.340.10">
    <property type="match status" value="1"/>
</dbReference>
<accession>A0AA41CGE0</accession>
<dbReference type="InterPro" id="IPR005467">
    <property type="entry name" value="His_kinase_dom"/>
</dbReference>
<dbReference type="PROSITE" id="PS50109">
    <property type="entry name" value="HIS_KIN"/>
    <property type="match status" value="1"/>
</dbReference>
<keyword evidence="10 11" id="KW-0472">Membrane</keyword>
<dbReference type="InterPro" id="IPR036097">
    <property type="entry name" value="HisK_dim/P_sf"/>
</dbReference>
<dbReference type="PANTHER" id="PTHR45436:SF5">
    <property type="entry name" value="SENSOR HISTIDINE KINASE TRCS"/>
    <property type="match status" value="1"/>
</dbReference>
<organism evidence="14 15">
    <name type="scientific">Stenotrophomonas maltophilia</name>
    <name type="common">Pseudomonas maltophilia</name>
    <name type="synonym">Xanthomonas maltophilia</name>
    <dbReference type="NCBI Taxonomy" id="40324"/>
    <lineage>
        <taxon>Bacteria</taxon>
        <taxon>Pseudomonadati</taxon>
        <taxon>Pseudomonadota</taxon>
        <taxon>Gammaproteobacteria</taxon>
        <taxon>Lysobacterales</taxon>
        <taxon>Lysobacteraceae</taxon>
        <taxon>Stenotrophomonas</taxon>
        <taxon>Stenotrophomonas maltophilia group</taxon>
    </lineage>
</organism>
<dbReference type="SUPFAM" id="SSF47384">
    <property type="entry name" value="Homodimeric domain of signal transducing histidine kinase"/>
    <property type="match status" value="1"/>
</dbReference>
<evidence type="ECO:0000259" key="13">
    <source>
        <dbReference type="PROSITE" id="PS50885"/>
    </source>
</evidence>
<name>A0AA41CGE0_STEMA</name>
<keyword evidence="9" id="KW-0902">Two-component regulatory system</keyword>
<dbReference type="CDD" id="cd00082">
    <property type="entry name" value="HisKA"/>
    <property type="match status" value="1"/>
</dbReference>
<dbReference type="InterPro" id="IPR004358">
    <property type="entry name" value="Sig_transdc_His_kin-like_C"/>
</dbReference>
<dbReference type="SMART" id="SM00387">
    <property type="entry name" value="HATPase_c"/>
    <property type="match status" value="1"/>
</dbReference>
<dbReference type="GO" id="GO:0000155">
    <property type="term" value="F:phosphorelay sensor kinase activity"/>
    <property type="evidence" value="ECO:0007669"/>
    <property type="project" value="InterPro"/>
</dbReference>
<keyword evidence="8 11" id="KW-1133">Transmembrane helix</keyword>
<proteinExistence type="predicted"/>
<keyword evidence="7 14" id="KW-0418">Kinase</keyword>
<dbReference type="EMBL" id="JADUOV010000013">
    <property type="protein sequence ID" value="MBH1791452.1"/>
    <property type="molecule type" value="Genomic_DNA"/>
</dbReference>
<evidence type="ECO:0000256" key="10">
    <source>
        <dbReference type="ARBA" id="ARBA00023136"/>
    </source>
</evidence>
<evidence type="ECO:0000256" key="2">
    <source>
        <dbReference type="ARBA" id="ARBA00004370"/>
    </source>
</evidence>
<dbReference type="InterPro" id="IPR036890">
    <property type="entry name" value="HATPase_C_sf"/>
</dbReference>
<dbReference type="InterPro" id="IPR003660">
    <property type="entry name" value="HAMP_dom"/>
</dbReference>
<dbReference type="InterPro" id="IPR003661">
    <property type="entry name" value="HisK_dim/P_dom"/>
</dbReference>
<evidence type="ECO:0000256" key="7">
    <source>
        <dbReference type="ARBA" id="ARBA00022777"/>
    </source>
</evidence>
<keyword evidence="5" id="KW-0808">Transferase</keyword>
<dbReference type="SUPFAM" id="SSF55874">
    <property type="entry name" value="ATPase domain of HSP90 chaperone/DNA topoisomerase II/histidine kinase"/>
    <property type="match status" value="1"/>
</dbReference>
<evidence type="ECO:0000256" key="3">
    <source>
        <dbReference type="ARBA" id="ARBA00012438"/>
    </source>
</evidence>
<keyword evidence="6 11" id="KW-0812">Transmembrane</keyword>
<evidence type="ECO:0000313" key="14">
    <source>
        <dbReference type="EMBL" id="MBH1791452.1"/>
    </source>
</evidence>
<dbReference type="Proteomes" id="UP000634179">
    <property type="component" value="Unassembled WGS sequence"/>
</dbReference>
<keyword evidence="4" id="KW-0597">Phosphoprotein</keyword>
<dbReference type="Gene3D" id="1.10.287.130">
    <property type="match status" value="1"/>
</dbReference>
<evidence type="ECO:0000256" key="5">
    <source>
        <dbReference type="ARBA" id="ARBA00022679"/>
    </source>
</evidence>
<evidence type="ECO:0000313" key="15">
    <source>
        <dbReference type="Proteomes" id="UP000634179"/>
    </source>
</evidence>
<feature type="transmembrane region" description="Helical" evidence="11">
    <location>
        <begin position="129"/>
        <end position="148"/>
    </location>
</feature>
<dbReference type="Pfam" id="PF00512">
    <property type="entry name" value="HisKA"/>
    <property type="match status" value="1"/>
</dbReference>
<evidence type="ECO:0000256" key="6">
    <source>
        <dbReference type="ARBA" id="ARBA00022692"/>
    </source>
</evidence>
<feature type="domain" description="Histidine kinase" evidence="12">
    <location>
        <begin position="210"/>
        <end position="412"/>
    </location>
</feature>
<sequence length="417" mass="45865">MSPASLYRRLSLRTRITISFVLLMAGAMGFIVLAEQVDYDQVRAAVVARTQHGEVQRLQAALDRGQHPALPPGTQLFDAQAVPVVLRQYGPGYHGEEAPNEWHLRVFDSRGQRYYLLQDAAPYGYLEHLINAFAALVISVCVLGAFLIGRKVATHVIAPITRLADAVQDGHKPFPYQDARDEIGVLARAFARHSDELERFLHREQCFSGDASHELRTPLAIIGGAAETLACQLPADSHLVPSAARILRTTQEMQRQLTCLLLLSRAPGAVPRNAVALRPLLESCMERCQPWLSGKPVTVAFDARHDAVLVTNADLAHSIIWNLLRNACQYTESGEVRITLHDTALIVADTGPGLPSSIDPRQFQRFVAGGAHSGEGLGLSIVQRIVEHLGWTMTVQSSGQGCRFTLRWPRPPHLTDS</sequence>
<dbReference type="PROSITE" id="PS50885">
    <property type="entry name" value="HAMP"/>
    <property type="match status" value="1"/>
</dbReference>
<evidence type="ECO:0000256" key="9">
    <source>
        <dbReference type="ARBA" id="ARBA00023012"/>
    </source>
</evidence>
<dbReference type="GO" id="GO:0005886">
    <property type="term" value="C:plasma membrane"/>
    <property type="evidence" value="ECO:0007669"/>
    <property type="project" value="TreeGrafter"/>
</dbReference>
<dbReference type="PANTHER" id="PTHR45436">
    <property type="entry name" value="SENSOR HISTIDINE KINASE YKOH"/>
    <property type="match status" value="1"/>
</dbReference>
<evidence type="ECO:0000256" key="1">
    <source>
        <dbReference type="ARBA" id="ARBA00000085"/>
    </source>
</evidence>
<feature type="transmembrane region" description="Helical" evidence="11">
    <location>
        <begin position="12"/>
        <end position="34"/>
    </location>
</feature>
<dbReference type="PRINTS" id="PR00344">
    <property type="entry name" value="BCTRLSENSOR"/>
</dbReference>
<comment type="subcellular location">
    <subcellularLocation>
        <location evidence="2">Membrane</location>
    </subcellularLocation>
</comment>
<dbReference type="AlphaFoldDB" id="A0AA41CGE0"/>
<gene>
    <name evidence="14" type="ORF">I5V89_16385</name>
</gene>
<reference evidence="14" key="1">
    <citation type="submission" date="2020-11" db="EMBL/GenBank/DDBJ databases">
        <title>Enhanced detection system for hospital associated transmission using whole genome sequencing surveillance.</title>
        <authorList>
            <person name="Harrison L.H."/>
            <person name="Van Tyne D."/>
            <person name="Marsh J.W."/>
            <person name="Griffith M.P."/>
            <person name="Snyder D.J."/>
            <person name="Cooper V.S."/>
            <person name="Mustapha M."/>
        </authorList>
    </citation>
    <scope>NUCLEOTIDE SEQUENCE</scope>
    <source>
        <strain evidence="14">STEN00053</strain>
    </source>
</reference>
<dbReference type="Pfam" id="PF02518">
    <property type="entry name" value="HATPase_c"/>
    <property type="match status" value="1"/>
</dbReference>
<dbReference type="EC" id="2.7.13.3" evidence="3"/>
<dbReference type="SMART" id="SM00388">
    <property type="entry name" value="HisKA"/>
    <property type="match status" value="1"/>
</dbReference>
<comment type="catalytic activity">
    <reaction evidence="1">
        <text>ATP + protein L-histidine = ADP + protein N-phospho-L-histidine.</text>
        <dbReference type="EC" id="2.7.13.3"/>
    </reaction>
</comment>
<evidence type="ECO:0000256" key="8">
    <source>
        <dbReference type="ARBA" id="ARBA00022989"/>
    </source>
</evidence>
<dbReference type="InterPro" id="IPR003594">
    <property type="entry name" value="HATPase_dom"/>
</dbReference>
<dbReference type="RefSeq" id="WP_049407304.1">
    <property type="nucleotide sequence ID" value="NZ_JANKBX010000006.1"/>
</dbReference>
<evidence type="ECO:0000256" key="11">
    <source>
        <dbReference type="SAM" id="Phobius"/>
    </source>
</evidence>
<evidence type="ECO:0000256" key="4">
    <source>
        <dbReference type="ARBA" id="ARBA00022553"/>
    </source>
</evidence>
<dbReference type="InterPro" id="IPR050428">
    <property type="entry name" value="TCS_sensor_his_kinase"/>
</dbReference>
<feature type="domain" description="HAMP" evidence="13">
    <location>
        <begin position="154"/>
        <end position="202"/>
    </location>
</feature>
<comment type="caution">
    <text evidence="14">The sequence shown here is derived from an EMBL/GenBank/DDBJ whole genome shotgun (WGS) entry which is preliminary data.</text>
</comment>
<dbReference type="Gene3D" id="3.30.565.10">
    <property type="entry name" value="Histidine kinase-like ATPase, C-terminal domain"/>
    <property type="match status" value="1"/>
</dbReference>
<evidence type="ECO:0000259" key="12">
    <source>
        <dbReference type="PROSITE" id="PS50109"/>
    </source>
</evidence>